<proteinExistence type="predicted"/>
<sequence>MTNDSVLEQIPKILNLDYGFEKLMSALERIAEKQKRFVVLFVDAINEASEKNIWKSGLIQLQDAVNKFQYIKVIVSMRNGYEKLIISDAFQNRIANGQVISIEHKGFENESVRATKDFLNYSGISFSPSYFFRTEMNNPLFLTLFCKVYDGTDFDLFYLFESLIKKADEESQKAIGLDGDNEILGSLIDELMEYFISSGNRTIEKRILLNLDFWNTYGITISKIQYLNSLVRSGLLTVFPVGEEEHYDITYDLMRDFLHAKKIIKAYASQEELRAYLKRDLLNVKDNKITNYGYENLFAIICEMYAEKYHSECIDIIEETQGWGKTEFFRRYLSSYSWRKREAINIDDFLSFVSRCQMDAEEVYRVLIENSTKINHPLNVNFLHNHLVSKTLAARDYCWTTFINHLSFEYERVFQIIELFESEEEVAPENYELLLILLTWFLTTSNRPLRDRVSQAMINILKEDVVYCTKLLQKFEGVNDPYIIERLYGIVFGACIKRNNEQKQEFLVLAKYVYKVIFDKDEVYPHILLRDYARLIIERWCYEYPEESDWVDLAKINPPYNSPDIQVVEKQSYYEEGTWGGFHTIARSMYPDNIQGGMYGDFGRYIYQSAASCFQGVDIENLYHASMQYIRDCLGYTDDYFDEYDKHCNRNCYSRNDNKKIERIGKKYQWITMHYMLARIADNHPLVEYGEEPHNYKGAWEICVRDFDPTLNEKMINPPFLPHFEPCAYEESFGEDLEHLEEAIEKWINEKSCFFQTSNLIITDTDGKKWVFLYQHKEAKNRLYQLSSSSFEEKVGAKKIWKLALGSFVKKDEFEALRTNIQNANFMGRSFPENGDECRLYNRELPWSPSCEELKERQWRRYEIVKEQTPIKHKGNVPVDFKWDDDGNFTIVYEEKEWESKEDITEYVASVMPGTINLLFELEYDGSKGDTFVFTVPCLQILESLNLKQNKYDGFYFNDEKELVAFDGAKMGVCDGTVVRLNYMKKFLEDNQLVLFWTCMGEKQCFNGANSWEQKWSEWSSFAYLDENDEIVGNYQQMENKQ</sequence>
<protein>
    <submittedName>
        <fullName evidence="1">Uncharacterized protein</fullName>
    </submittedName>
</protein>
<evidence type="ECO:0000313" key="2">
    <source>
        <dbReference type="Proteomes" id="UP000433181"/>
    </source>
</evidence>
<organism evidence="1 2">
    <name type="scientific">Anaerovibrio slackiae</name>
    <dbReference type="NCBI Taxonomy" id="2652309"/>
    <lineage>
        <taxon>Bacteria</taxon>
        <taxon>Bacillati</taxon>
        <taxon>Bacillota</taxon>
        <taxon>Negativicutes</taxon>
        <taxon>Selenomonadales</taxon>
        <taxon>Selenomonadaceae</taxon>
        <taxon>Anaerovibrio</taxon>
    </lineage>
</organism>
<dbReference type="AlphaFoldDB" id="A0A6I2ULB8"/>
<name>A0A6I2ULB8_9FIRM</name>
<dbReference type="RefSeq" id="WP_154408105.1">
    <property type="nucleotide sequence ID" value="NZ_VUNR01000042.1"/>
</dbReference>
<reference evidence="1 2" key="1">
    <citation type="submission" date="2019-08" db="EMBL/GenBank/DDBJ databases">
        <title>In-depth cultivation of the pig gut microbiome towards novel bacterial diversity and tailored functional studies.</title>
        <authorList>
            <person name="Wylensek D."/>
            <person name="Hitch T.C.A."/>
            <person name="Clavel T."/>
        </authorList>
    </citation>
    <scope>NUCLEOTIDE SEQUENCE [LARGE SCALE GENOMIC DNA]</scope>
    <source>
        <strain evidence="1 2">WCA-693-APC-5D-A</strain>
    </source>
</reference>
<evidence type="ECO:0000313" key="1">
    <source>
        <dbReference type="EMBL" id="MSU09941.1"/>
    </source>
</evidence>
<dbReference type="GeneID" id="96779901"/>
<keyword evidence="2" id="KW-1185">Reference proteome</keyword>
<gene>
    <name evidence="1" type="ORF">FYJ84_13280</name>
</gene>
<dbReference type="Proteomes" id="UP000433181">
    <property type="component" value="Unassembled WGS sequence"/>
</dbReference>
<comment type="caution">
    <text evidence="1">The sequence shown here is derived from an EMBL/GenBank/DDBJ whole genome shotgun (WGS) entry which is preliminary data.</text>
</comment>
<dbReference type="EMBL" id="VUNR01000042">
    <property type="protein sequence ID" value="MSU09941.1"/>
    <property type="molecule type" value="Genomic_DNA"/>
</dbReference>
<accession>A0A6I2ULB8</accession>